<gene>
    <name evidence="1" type="ORF">ACFO3O_00155</name>
</gene>
<name>A0ABV9HSQ7_9FLAO</name>
<proteinExistence type="predicted"/>
<evidence type="ECO:0000313" key="2">
    <source>
        <dbReference type="Proteomes" id="UP001596043"/>
    </source>
</evidence>
<accession>A0ABV9HSQ7</accession>
<dbReference type="EMBL" id="JBHSFV010000001">
    <property type="protein sequence ID" value="MFC4632299.1"/>
    <property type="molecule type" value="Genomic_DNA"/>
</dbReference>
<evidence type="ECO:0008006" key="3">
    <source>
        <dbReference type="Google" id="ProtNLM"/>
    </source>
</evidence>
<reference evidence="2" key="1">
    <citation type="journal article" date="2019" name="Int. J. Syst. Evol. Microbiol.">
        <title>The Global Catalogue of Microorganisms (GCM) 10K type strain sequencing project: providing services to taxonomists for standard genome sequencing and annotation.</title>
        <authorList>
            <consortium name="The Broad Institute Genomics Platform"/>
            <consortium name="The Broad Institute Genome Sequencing Center for Infectious Disease"/>
            <person name="Wu L."/>
            <person name="Ma J."/>
        </authorList>
    </citation>
    <scope>NUCLEOTIDE SEQUENCE [LARGE SCALE GENOMIC DNA]</scope>
    <source>
        <strain evidence="2">YJ-61-S</strain>
    </source>
</reference>
<evidence type="ECO:0000313" key="1">
    <source>
        <dbReference type="EMBL" id="MFC4632299.1"/>
    </source>
</evidence>
<dbReference type="RefSeq" id="WP_379976485.1">
    <property type="nucleotide sequence ID" value="NZ_JBHSFV010000001.1"/>
</dbReference>
<protein>
    <recommendedName>
        <fullName evidence="3">DUF2867 domain-containing protein</fullName>
    </recommendedName>
</protein>
<sequence>MCQFDGKFLLCTCADDLKEEEVDWKLRRRIPNTSNVETWMLNHPPIELLSSTAGMMTIPDKFKEITAEEIDFHYIQLETLFDSFYENEKKLNKLRSNKKNEYKNIGFHIQLELNRRECFDTPMPFQDKDLLTIRLDKELNVWANFIYKNSIWIITHLLISDKDHKKILYGKIKTSRKA</sequence>
<comment type="caution">
    <text evidence="1">The sequence shown here is derived from an EMBL/GenBank/DDBJ whole genome shotgun (WGS) entry which is preliminary data.</text>
</comment>
<keyword evidence="2" id="KW-1185">Reference proteome</keyword>
<organism evidence="1 2">
    <name type="scientific">Dokdonia ponticola</name>
    <dbReference type="NCBI Taxonomy" id="2041041"/>
    <lineage>
        <taxon>Bacteria</taxon>
        <taxon>Pseudomonadati</taxon>
        <taxon>Bacteroidota</taxon>
        <taxon>Flavobacteriia</taxon>
        <taxon>Flavobacteriales</taxon>
        <taxon>Flavobacteriaceae</taxon>
        <taxon>Dokdonia</taxon>
    </lineage>
</organism>
<dbReference type="Proteomes" id="UP001596043">
    <property type="component" value="Unassembled WGS sequence"/>
</dbReference>